<dbReference type="InterPro" id="IPR032698">
    <property type="entry name" value="SirB1_N"/>
</dbReference>
<evidence type="ECO:0000259" key="1">
    <source>
        <dbReference type="Pfam" id="PF13369"/>
    </source>
</evidence>
<dbReference type="OrthoDB" id="611769at2759"/>
<dbReference type="OMA" id="CTRDERD"/>
<gene>
    <name evidence="2" type="ORF">C5167_003242</name>
</gene>
<dbReference type="Pfam" id="PF13369">
    <property type="entry name" value="Transglut_core2"/>
    <property type="match status" value="1"/>
</dbReference>
<dbReference type="PANTHER" id="PTHR31350:SF29">
    <property type="entry name" value="PROTEIN SIRB1 N-TERMINAL DOMAIN-CONTAINING PROTEIN"/>
    <property type="match status" value="1"/>
</dbReference>
<organism evidence="2 3">
    <name type="scientific">Papaver somniferum</name>
    <name type="common">Opium poppy</name>
    <dbReference type="NCBI Taxonomy" id="3469"/>
    <lineage>
        <taxon>Eukaryota</taxon>
        <taxon>Viridiplantae</taxon>
        <taxon>Streptophyta</taxon>
        <taxon>Embryophyta</taxon>
        <taxon>Tracheophyta</taxon>
        <taxon>Spermatophyta</taxon>
        <taxon>Magnoliopsida</taxon>
        <taxon>Ranunculales</taxon>
        <taxon>Papaveraceae</taxon>
        <taxon>Papaveroideae</taxon>
        <taxon>Papaver</taxon>
    </lineage>
</organism>
<accession>A0A4Y7L318</accession>
<dbReference type="Gramene" id="RZC79020">
    <property type="protein sequence ID" value="RZC79020"/>
    <property type="gene ID" value="C5167_003242"/>
</dbReference>
<evidence type="ECO:0000313" key="2">
    <source>
        <dbReference type="EMBL" id="RZC79020.1"/>
    </source>
</evidence>
<evidence type="ECO:0000313" key="3">
    <source>
        <dbReference type="Proteomes" id="UP000316621"/>
    </source>
</evidence>
<dbReference type="Proteomes" id="UP000316621">
    <property type="component" value="Chromosome 9"/>
</dbReference>
<proteinExistence type="predicted"/>
<keyword evidence="3" id="KW-1185">Reference proteome</keyword>
<dbReference type="AlphaFoldDB" id="A0A4Y7L318"/>
<sequence length="515" mass="58477">MYKFALKFVLDVHEIGINSLQLKSAQICTRDERDVYEIGINSLQAPLDALATSAATYQCMRLDKENQFCLFSPNGSLFEDKKYIHKRKPQMSFSVSTVSSSILTSSSNFLNCRFNNPSSPLVLRFVCRSQNVTKNELSFVLHDALDASGNNTIHAREARENFCAEISGFTEIERQTSICINKRVDLARTALYIAAEDDSLVSHSSVPLPIDSFIQRLDDLSMGFGRTYRTSVRSSPEAFLENLDKYLYGHKGFRRATLSNVADSRALYLNSVLTHRSGSAAMLALIYSEILKMLRLSNLLSFDAEIYFPRDLDGLPRGFDKRKGKTSDLPHILTSQALLVEILRNLKHAFWPFQYDPTMTLFLRAARAAKCTDESDIGEESGFERASAKAAQHRLERGVWTSVRLGDMRRALSACERLILLEHNVDEFRDYSILLYHCGFYEESMNYLKLYQSSRVTYSISEESSLRKETSDALRDSESIAVEKLMTRLNLILMDEGWTKPSARKSSLGNFSEPW</sequence>
<name>A0A4Y7L318_PAPSO</name>
<dbReference type="EMBL" id="CM010723">
    <property type="protein sequence ID" value="RZC79020.1"/>
    <property type="molecule type" value="Genomic_DNA"/>
</dbReference>
<reference evidence="2 3" key="1">
    <citation type="journal article" date="2018" name="Science">
        <title>The opium poppy genome and morphinan production.</title>
        <authorList>
            <person name="Guo L."/>
            <person name="Winzer T."/>
            <person name="Yang X."/>
            <person name="Li Y."/>
            <person name="Ning Z."/>
            <person name="He Z."/>
            <person name="Teodor R."/>
            <person name="Lu Y."/>
            <person name="Bowser T.A."/>
            <person name="Graham I.A."/>
            <person name="Ye K."/>
        </authorList>
    </citation>
    <scope>NUCLEOTIDE SEQUENCE [LARGE SCALE GENOMIC DNA]</scope>
    <source>
        <strain evidence="3">cv. HN1</strain>
        <tissue evidence="2">Leaves</tissue>
    </source>
</reference>
<protein>
    <recommendedName>
        <fullName evidence="1">Protein SirB1 N-terminal domain-containing protein</fullName>
    </recommendedName>
</protein>
<feature type="domain" description="Protein SirB1 N-terminal" evidence="1">
    <location>
        <begin position="214"/>
        <end position="296"/>
    </location>
</feature>
<dbReference type="PANTHER" id="PTHR31350">
    <property type="entry name" value="SI:DKEY-261L7.2"/>
    <property type="match status" value="1"/>
</dbReference>